<name>A0ABR2WJF7_9FUNG</name>
<comment type="catalytic activity">
    <reaction evidence="4">
        <text>S-methyl-5'-thioadenosine + phosphate = 5-(methylsulfanyl)-alpha-D-ribose 1-phosphate + adenine</text>
        <dbReference type="Rhea" id="RHEA:11852"/>
        <dbReference type="ChEBI" id="CHEBI:16708"/>
        <dbReference type="ChEBI" id="CHEBI:17509"/>
        <dbReference type="ChEBI" id="CHEBI:43474"/>
        <dbReference type="ChEBI" id="CHEBI:58533"/>
        <dbReference type="EC" id="2.4.2.28"/>
    </reaction>
</comment>
<dbReference type="EMBL" id="JASJQH010001287">
    <property type="protein sequence ID" value="KAK9761650.1"/>
    <property type="molecule type" value="Genomic_DNA"/>
</dbReference>
<comment type="subcellular location">
    <subcellularLocation>
        <location evidence="4">Cytoplasm</location>
    </subcellularLocation>
    <subcellularLocation>
        <location evidence="4">Nucleus</location>
    </subcellularLocation>
</comment>
<dbReference type="SUPFAM" id="SSF53167">
    <property type="entry name" value="Purine and uridine phosphorylases"/>
    <property type="match status" value="1"/>
</dbReference>
<protein>
    <recommendedName>
        <fullName evidence="4">S-methyl-5'-thioadenosine phosphorylase</fullName>
        <ecNumber evidence="4">2.4.2.28</ecNumber>
    </recommendedName>
    <alternativeName>
        <fullName evidence="4">5'-methylthioadenosine phosphorylase</fullName>
        <shortName evidence="4">MTA phosphorylase</shortName>
        <shortName evidence="4">MTAP</shortName>
        <shortName evidence="4">MTAPase</shortName>
    </alternativeName>
</protein>
<organism evidence="6 7">
    <name type="scientific">Basidiobolus ranarum</name>
    <dbReference type="NCBI Taxonomy" id="34480"/>
    <lineage>
        <taxon>Eukaryota</taxon>
        <taxon>Fungi</taxon>
        <taxon>Fungi incertae sedis</taxon>
        <taxon>Zoopagomycota</taxon>
        <taxon>Entomophthoromycotina</taxon>
        <taxon>Basidiobolomycetes</taxon>
        <taxon>Basidiobolales</taxon>
        <taxon>Basidiobolaceae</taxon>
        <taxon>Basidiobolus</taxon>
    </lineage>
</organism>
<keyword evidence="3 4" id="KW-0660">Purine salvage</keyword>
<comment type="subunit">
    <text evidence="4">Homotrimer.</text>
</comment>
<dbReference type="Pfam" id="PF01048">
    <property type="entry name" value="PNP_UDP_1"/>
    <property type="match status" value="1"/>
</dbReference>
<dbReference type="PANTHER" id="PTHR42679">
    <property type="entry name" value="S-METHYL-5'-THIOADENOSINE PHOSPHORYLASE"/>
    <property type="match status" value="1"/>
</dbReference>
<dbReference type="CDD" id="cd09010">
    <property type="entry name" value="MTAP_SsMTAPII_like_MTIP"/>
    <property type="match status" value="1"/>
</dbReference>
<feature type="binding site" evidence="4">
    <location>
        <position position="190"/>
    </location>
    <ligand>
        <name>phosphate</name>
        <dbReference type="ChEBI" id="CHEBI:43474"/>
    </ligand>
</feature>
<dbReference type="InterPro" id="IPR000845">
    <property type="entry name" value="Nucleoside_phosphorylase_d"/>
</dbReference>
<feature type="binding site" evidence="4">
    <location>
        <position position="12"/>
    </location>
    <ligand>
        <name>phosphate</name>
        <dbReference type="ChEBI" id="CHEBI:43474"/>
    </ligand>
</feature>
<accession>A0ABR2WJF7</accession>
<comment type="pathway">
    <text evidence="4">Amino-acid biosynthesis; L-methionine biosynthesis via salvage pathway; S-methyl-5-thio-alpha-D-ribose 1-phosphate from S-methyl-5'-thioadenosine (phosphorylase route): step 1/1.</text>
</comment>
<feature type="binding site" evidence="4">
    <location>
        <position position="189"/>
    </location>
    <ligand>
        <name>substrate</name>
    </ligand>
</feature>
<proteinExistence type="inferred from homology"/>
<evidence type="ECO:0000313" key="7">
    <source>
        <dbReference type="Proteomes" id="UP001479436"/>
    </source>
</evidence>
<evidence type="ECO:0000313" key="6">
    <source>
        <dbReference type="EMBL" id="KAK9761650.1"/>
    </source>
</evidence>
<feature type="binding site" evidence="4">
    <location>
        <begin position="88"/>
        <end position="89"/>
    </location>
    <ligand>
        <name>phosphate</name>
        <dbReference type="ChEBI" id="CHEBI:43474"/>
    </ligand>
</feature>
<keyword evidence="7" id="KW-1185">Reference proteome</keyword>
<reference evidence="6 7" key="1">
    <citation type="submission" date="2023-04" db="EMBL/GenBank/DDBJ databases">
        <title>Genome of Basidiobolus ranarum AG-B5.</title>
        <authorList>
            <person name="Stajich J.E."/>
            <person name="Carter-House D."/>
            <person name="Gryganskyi A."/>
        </authorList>
    </citation>
    <scope>NUCLEOTIDE SEQUENCE [LARGE SCALE GENOMIC DNA]</scope>
    <source>
        <strain evidence="6 7">AG-B5</strain>
    </source>
</reference>
<dbReference type="InterPro" id="IPR035994">
    <property type="entry name" value="Nucleoside_phosphorylase_sf"/>
</dbReference>
<dbReference type="InterPro" id="IPR010044">
    <property type="entry name" value="MTAP"/>
</dbReference>
<keyword evidence="2 4" id="KW-0808">Transferase</keyword>
<dbReference type="HAMAP" id="MF_01963">
    <property type="entry name" value="MTAP"/>
    <property type="match status" value="1"/>
</dbReference>
<dbReference type="PROSITE" id="PS01240">
    <property type="entry name" value="PNP_MTAP_2"/>
    <property type="match status" value="1"/>
</dbReference>
<keyword evidence="4" id="KW-0539">Nucleus</keyword>
<evidence type="ECO:0000256" key="4">
    <source>
        <dbReference type="HAMAP-Rule" id="MF_03155"/>
    </source>
</evidence>
<comment type="caution">
    <text evidence="6">The sequence shown here is derived from an EMBL/GenBank/DDBJ whole genome shotgun (WGS) entry which is preliminary data.</text>
</comment>
<dbReference type="Gene3D" id="3.40.50.1580">
    <property type="entry name" value="Nucleoside phosphorylase domain"/>
    <property type="match status" value="1"/>
</dbReference>
<dbReference type="InterPro" id="IPR018099">
    <property type="entry name" value="Purine_phosphorylase-2_CS"/>
</dbReference>
<feature type="site" description="Important for substrate specificity" evidence="4">
    <location>
        <position position="226"/>
    </location>
</feature>
<dbReference type="Proteomes" id="UP001479436">
    <property type="component" value="Unassembled WGS sequence"/>
</dbReference>
<dbReference type="EC" id="2.4.2.28" evidence="4"/>
<gene>
    <name evidence="6" type="primary">MEU1_2</name>
    <name evidence="6" type="ORF">K7432_013301</name>
</gene>
<evidence type="ECO:0000259" key="5">
    <source>
        <dbReference type="Pfam" id="PF01048"/>
    </source>
</evidence>
<dbReference type="PANTHER" id="PTHR42679:SF2">
    <property type="entry name" value="S-METHYL-5'-THIOADENOSINE PHOSPHORYLASE"/>
    <property type="match status" value="1"/>
</dbReference>
<evidence type="ECO:0000256" key="2">
    <source>
        <dbReference type="ARBA" id="ARBA00022679"/>
    </source>
</evidence>
<evidence type="ECO:0000256" key="1">
    <source>
        <dbReference type="ARBA" id="ARBA00022676"/>
    </source>
</evidence>
<evidence type="ECO:0000256" key="3">
    <source>
        <dbReference type="ARBA" id="ARBA00022726"/>
    </source>
</evidence>
<comment type="similarity">
    <text evidence="4">Belongs to the PNP/MTAP phosphorylase family. MTAP subfamily.</text>
</comment>
<keyword evidence="4" id="KW-0963">Cytoplasm</keyword>
<feature type="binding site" evidence="4">
    <location>
        <begin position="55"/>
        <end position="56"/>
    </location>
    <ligand>
        <name>phosphate</name>
        <dbReference type="ChEBI" id="CHEBI:43474"/>
    </ligand>
</feature>
<feature type="binding site" evidence="4">
    <location>
        <begin position="213"/>
        <end position="215"/>
    </location>
    <ligand>
        <name>substrate</name>
    </ligand>
</feature>
<comment type="function">
    <text evidence="4">Catalyzes the reversible phosphorylation of S-methyl-5'-thioadenosine (MTA) to adenine and 5-methylthioribose-1-phosphate. Involved in the breakdown of MTA, a major by-product of polyamine biosynthesis. Responsible for the first step in the methionine salvage pathway after MTA has been generated from S-adenosylmethionine. Has broad substrate specificity with 6-aminopurine nucleosides as preferred substrates.</text>
</comment>
<dbReference type="NCBIfam" id="TIGR01694">
    <property type="entry name" value="MTAP"/>
    <property type="match status" value="1"/>
</dbReference>
<feature type="domain" description="Nucleoside phosphorylase" evidence="5">
    <location>
        <begin position="6"/>
        <end position="249"/>
    </location>
</feature>
<sequence>MHPVNIAVIGGSGIYNLDNLEIIEEIYPNTPWGFPSSKILIGKIPSGLRIAFLARHGAHHQFSPSEVPSKANIAALKSLGIKLIVAFSAVGSLQEELEPNHFVLPNQIIDRTKGIRPSTFFEGEGIIGHAAFADPFCPPAAEIIAKHSELVEGLTVHKDKLLVCMEGPAFSTRAESNLYRAWGGGVINMSALPEAKLAREAEIAYQMVCMSTDYDCWRESEEAVTADAVMKTMVTNAANAKRLLIAILEPLEEAIINGTITDGIIGGMKYGIMTPLELCKSNKLHYILPEYFSKQS</sequence>
<keyword evidence="1 4" id="KW-0328">Glycosyltransferase</keyword>
<feature type="site" description="Important for substrate specificity" evidence="4">
    <location>
        <position position="171"/>
    </location>
</feature>
<dbReference type="GO" id="GO:0017061">
    <property type="term" value="F:S-methyl-5-thioadenosine phosphorylase activity"/>
    <property type="evidence" value="ECO:0007669"/>
    <property type="project" value="UniProtKB-EC"/>
</dbReference>